<evidence type="ECO:0000313" key="2">
    <source>
        <dbReference type="Proteomes" id="UP000000752"/>
    </source>
</evidence>
<dbReference type="Pfam" id="PF23476">
    <property type="entry name" value="DUF7132"/>
    <property type="match status" value="1"/>
</dbReference>
<dbReference type="InterPro" id="IPR055556">
    <property type="entry name" value="DUF7132"/>
</dbReference>
<dbReference type="Proteomes" id="UP000000752">
    <property type="component" value="Chromosome"/>
</dbReference>
<sequence length="136" mass="16406">MSLRSKRLFTSYFYHISGEFIMRVIKEWNVKIKLVRTKRGAILHMIELKPGHFFLEQNPLKPSKYGEAYRKIKQNFPEFYFFWEIKDNKYTGKVFAGAFLEKEEIDEFLTLLAKTEDFKKLEHVLEEIEEIEEGEE</sequence>
<dbReference type="AlphaFoldDB" id="O59195"/>
<reference evidence="1 2" key="1">
    <citation type="journal article" date="1998" name="DNA Res.">
        <title>Complete sequence and gene organization of the genome of a hyper-thermophilic archaebacterium, Pyrococcus horikoshii OT3.</title>
        <authorList>
            <person name="Kawarabayasi Y."/>
            <person name="Sawada M."/>
            <person name="Horikawa H."/>
            <person name="Haikawa Y."/>
            <person name="Hino Y."/>
            <person name="Yamamoto S."/>
            <person name="Sekine M."/>
            <person name="Baba S."/>
            <person name="Kosugi H."/>
            <person name="Hosoyama A."/>
            <person name="Nagai Y."/>
            <person name="Sakai M."/>
            <person name="Ogura K."/>
            <person name="Otuka R."/>
            <person name="Nakazawa H."/>
            <person name="Takamiya M."/>
            <person name="Ohfuku Y."/>
            <person name="Funahashi T."/>
            <person name="Tanaka T."/>
            <person name="Kudoh Y."/>
            <person name="Yamazaki J."/>
            <person name="Kushida N."/>
            <person name="Oguchi A."/>
            <person name="Aoki K."/>
            <person name="Nakamura Y."/>
            <person name="Robb T.F."/>
            <person name="Horikoshi K."/>
            <person name="Masuchi Y."/>
            <person name="Shizuya H."/>
            <person name="Kikuchi H."/>
        </authorList>
    </citation>
    <scope>NUCLEOTIDE SEQUENCE [LARGE SCALE GENOMIC DNA]</scope>
    <source>
        <strain evidence="2">ATCC 700860 / DSM 12428 / JCM 9974 / NBRC 100139 / OT-3</strain>
    </source>
</reference>
<proteinExistence type="predicted"/>
<accession>O59195</accession>
<dbReference type="PIR" id="D71029">
    <property type="entry name" value="D71029"/>
</dbReference>
<evidence type="ECO:0000313" key="1">
    <source>
        <dbReference type="EMBL" id="BAA30636.1"/>
    </source>
</evidence>
<keyword evidence="2" id="KW-1185">Reference proteome</keyword>
<dbReference type="EMBL" id="BA000001">
    <property type="protein sequence ID" value="BAA30636.1"/>
    <property type="molecule type" value="Genomic_DNA"/>
</dbReference>
<gene>
    <name evidence="1" type="ordered locus">PH1526</name>
</gene>
<organism evidence="1 2">
    <name type="scientific">Pyrococcus horikoshii (strain ATCC 700860 / DSM 12428 / JCM 9974 / NBRC 100139 / OT-3)</name>
    <dbReference type="NCBI Taxonomy" id="70601"/>
    <lineage>
        <taxon>Archaea</taxon>
        <taxon>Methanobacteriati</taxon>
        <taxon>Methanobacteriota</taxon>
        <taxon>Thermococci</taxon>
        <taxon>Thermococcales</taxon>
        <taxon>Thermococcaceae</taxon>
        <taxon>Pyrococcus</taxon>
    </lineage>
</organism>
<dbReference type="eggNOG" id="arCOG05772">
    <property type="taxonomic scope" value="Archaea"/>
</dbReference>
<protein>
    <submittedName>
        <fullName evidence="1">Uncharacterized protein</fullName>
    </submittedName>
</protein>
<dbReference type="EnsemblBacteria" id="BAA30636">
    <property type="protein sequence ID" value="BAA30636"/>
    <property type="gene ID" value="BAA30636"/>
</dbReference>
<dbReference type="STRING" id="70601.gene:9378511"/>
<dbReference type="KEGG" id="pho:PH1526"/>
<name>O59195_PYRHO</name>